<dbReference type="EMBL" id="UINC01021900">
    <property type="protein sequence ID" value="SVA90430.1"/>
    <property type="molecule type" value="Genomic_DNA"/>
</dbReference>
<organism evidence="2">
    <name type="scientific">marine metagenome</name>
    <dbReference type="NCBI Taxonomy" id="408172"/>
    <lineage>
        <taxon>unclassified sequences</taxon>
        <taxon>metagenomes</taxon>
        <taxon>ecological metagenomes</taxon>
    </lineage>
</organism>
<keyword evidence="1" id="KW-0472">Membrane</keyword>
<proteinExistence type="predicted"/>
<feature type="non-terminal residue" evidence="2">
    <location>
        <position position="65"/>
    </location>
</feature>
<keyword evidence="1" id="KW-0812">Transmembrane</keyword>
<gene>
    <name evidence="2" type="ORF">METZ01_LOCUS143284</name>
</gene>
<sequence length="65" mass="7701">MNFQEIVHLDSGSATRNNSIATKTRSLMKLRFLFYLSLFFLPFLWVQSAQRIWTDVQGRRVMGEF</sequence>
<feature type="transmembrane region" description="Helical" evidence="1">
    <location>
        <begin position="32"/>
        <end position="53"/>
    </location>
</feature>
<evidence type="ECO:0000313" key="2">
    <source>
        <dbReference type="EMBL" id="SVA90430.1"/>
    </source>
</evidence>
<dbReference type="AlphaFoldDB" id="A0A381ZMF5"/>
<reference evidence="2" key="1">
    <citation type="submission" date="2018-05" db="EMBL/GenBank/DDBJ databases">
        <authorList>
            <person name="Lanie J.A."/>
            <person name="Ng W.-L."/>
            <person name="Kazmierczak K.M."/>
            <person name="Andrzejewski T.M."/>
            <person name="Davidsen T.M."/>
            <person name="Wayne K.J."/>
            <person name="Tettelin H."/>
            <person name="Glass J.I."/>
            <person name="Rusch D."/>
            <person name="Podicherti R."/>
            <person name="Tsui H.-C.T."/>
            <person name="Winkler M.E."/>
        </authorList>
    </citation>
    <scope>NUCLEOTIDE SEQUENCE</scope>
</reference>
<protein>
    <submittedName>
        <fullName evidence="2">Uncharacterized protein</fullName>
    </submittedName>
</protein>
<accession>A0A381ZMF5</accession>
<evidence type="ECO:0000256" key="1">
    <source>
        <dbReference type="SAM" id="Phobius"/>
    </source>
</evidence>
<keyword evidence="1" id="KW-1133">Transmembrane helix</keyword>
<name>A0A381ZMF5_9ZZZZ</name>